<comment type="caution">
    <text evidence="1">The sequence shown here is derived from an EMBL/GenBank/DDBJ whole genome shotgun (WGS) entry which is preliminary data.</text>
</comment>
<proteinExistence type="predicted"/>
<evidence type="ECO:0000313" key="1">
    <source>
        <dbReference type="EMBL" id="KAK3798568.1"/>
    </source>
</evidence>
<reference evidence="1" key="1">
    <citation type="journal article" date="2023" name="G3 (Bethesda)">
        <title>A reference genome for the long-term kleptoplast-retaining sea slug Elysia crispata morphotype clarki.</title>
        <authorList>
            <person name="Eastman K.E."/>
            <person name="Pendleton A.L."/>
            <person name="Shaikh M.A."/>
            <person name="Suttiyut T."/>
            <person name="Ogas R."/>
            <person name="Tomko P."/>
            <person name="Gavelis G."/>
            <person name="Widhalm J.R."/>
            <person name="Wisecaver J.H."/>
        </authorList>
    </citation>
    <scope>NUCLEOTIDE SEQUENCE</scope>
    <source>
        <strain evidence="1">ECLA1</strain>
    </source>
</reference>
<keyword evidence="2" id="KW-1185">Reference proteome</keyword>
<name>A0AAE1EA81_9GAST</name>
<evidence type="ECO:0000313" key="2">
    <source>
        <dbReference type="Proteomes" id="UP001283361"/>
    </source>
</evidence>
<accession>A0AAE1EA81</accession>
<sequence>MYEMMRAYFHDRRRCRLLQDRLAAGLTEDERAFLQAAEIGQLDIIKERKRFITDQGWGGTRKNSGGRISLEAGLITTTTTTTTTSAAALILNQGLVPEN</sequence>
<gene>
    <name evidence="1" type="ORF">RRG08_031581</name>
</gene>
<dbReference type="Proteomes" id="UP001283361">
    <property type="component" value="Unassembled WGS sequence"/>
</dbReference>
<organism evidence="1 2">
    <name type="scientific">Elysia crispata</name>
    <name type="common">lettuce slug</name>
    <dbReference type="NCBI Taxonomy" id="231223"/>
    <lineage>
        <taxon>Eukaryota</taxon>
        <taxon>Metazoa</taxon>
        <taxon>Spiralia</taxon>
        <taxon>Lophotrochozoa</taxon>
        <taxon>Mollusca</taxon>
        <taxon>Gastropoda</taxon>
        <taxon>Heterobranchia</taxon>
        <taxon>Euthyneura</taxon>
        <taxon>Panpulmonata</taxon>
        <taxon>Sacoglossa</taxon>
        <taxon>Placobranchoidea</taxon>
        <taxon>Plakobranchidae</taxon>
        <taxon>Elysia</taxon>
    </lineage>
</organism>
<dbReference type="AlphaFoldDB" id="A0AAE1EA81"/>
<protein>
    <submittedName>
        <fullName evidence="1">Uncharacterized protein</fullName>
    </submittedName>
</protein>
<dbReference type="EMBL" id="JAWDGP010000665">
    <property type="protein sequence ID" value="KAK3798568.1"/>
    <property type="molecule type" value="Genomic_DNA"/>
</dbReference>